<dbReference type="EMBL" id="GL877465">
    <property type="protein sequence ID" value="ELA46089.1"/>
    <property type="molecule type" value="Genomic_DNA"/>
</dbReference>
<dbReference type="AlphaFoldDB" id="L2GR39"/>
<organism evidence="1 2">
    <name type="scientific">Vavraia culicis (isolate floridensis)</name>
    <name type="common">Microsporidian parasite</name>
    <dbReference type="NCBI Taxonomy" id="948595"/>
    <lineage>
        <taxon>Eukaryota</taxon>
        <taxon>Fungi</taxon>
        <taxon>Fungi incertae sedis</taxon>
        <taxon>Microsporidia</taxon>
        <taxon>Pleistophoridae</taxon>
        <taxon>Vavraia</taxon>
    </lineage>
</organism>
<dbReference type="GeneID" id="19880286"/>
<evidence type="ECO:0000313" key="1">
    <source>
        <dbReference type="EMBL" id="ELA46089.1"/>
    </source>
</evidence>
<dbReference type="InParanoid" id="L2GR39"/>
<evidence type="ECO:0008006" key="3">
    <source>
        <dbReference type="Google" id="ProtNLM"/>
    </source>
</evidence>
<dbReference type="VEuPathDB" id="MicrosporidiaDB:VCUG_02424"/>
<sequence length="226" mass="26693">MKNNFHTQILKLCLSEILIQSGFEKATSMALSTLTHLLAYYIGYLTKRSFDRPFLTKKHLFANLCDRERSELVSYLQAQRKTCERNQTALNLLEQLRIMPDEKDEVVEECVEENKVFKKTRNSNGVSEVLHNFIKQCKQRIEEEKDRKDEQGDRDVCDTGTVFDTVKEHKGMKNMPPFFIDGRCTNRLRRGAKEYAEMMEWRRSREDNGMVTDELLCFSRRMVEKE</sequence>
<reference evidence="2" key="1">
    <citation type="submission" date="2011-03" db="EMBL/GenBank/DDBJ databases">
        <title>The genome sequence of Vavraia culicis strain floridensis.</title>
        <authorList>
            <consortium name="The Broad Institute Genome Sequencing Platform"/>
            <person name="Cuomo C."/>
            <person name="Becnel J."/>
            <person name="Sanscrainte N."/>
            <person name="Young S.K."/>
            <person name="Zeng Q."/>
            <person name="Gargeya S."/>
            <person name="Fitzgerald M."/>
            <person name="Haas B."/>
            <person name="Abouelleil A."/>
            <person name="Alvarado L."/>
            <person name="Arachchi H.M."/>
            <person name="Berlin A."/>
            <person name="Chapman S.B."/>
            <person name="Gearin G."/>
            <person name="Goldberg J."/>
            <person name="Griggs A."/>
            <person name="Gujja S."/>
            <person name="Hansen M."/>
            <person name="Heiman D."/>
            <person name="Howarth C."/>
            <person name="Larimer J."/>
            <person name="Lui A."/>
            <person name="MacDonald P.J.P."/>
            <person name="McCowen C."/>
            <person name="Montmayeur A."/>
            <person name="Murphy C."/>
            <person name="Neiman D."/>
            <person name="Pearson M."/>
            <person name="Priest M."/>
            <person name="Roberts A."/>
            <person name="Saif S."/>
            <person name="Shea T."/>
            <person name="Sisk P."/>
            <person name="Stolte C."/>
            <person name="Sykes S."/>
            <person name="Wortman J."/>
            <person name="Nusbaum C."/>
            <person name="Birren B."/>
        </authorList>
    </citation>
    <scope>NUCLEOTIDE SEQUENCE [LARGE SCALE GENOMIC DNA]</scope>
    <source>
        <strain evidence="2">floridensis</strain>
    </source>
</reference>
<dbReference type="InterPro" id="IPR009072">
    <property type="entry name" value="Histone-fold"/>
</dbReference>
<dbReference type="Gene3D" id="1.10.20.10">
    <property type="entry name" value="Histone, subunit A"/>
    <property type="match status" value="1"/>
</dbReference>
<dbReference type="InterPro" id="IPR031498">
    <property type="entry name" value="Bromo_TP-like"/>
</dbReference>
<dbReference type="Pfam" id="PF17027">
    <property type="entry name" value="Bromo_TP_like"/>
    <property type="match status" value="1"/>
</dbReference>
<dbReference type="OrthoDB" id="2189721at2759"/>
<dbReference type="RefSeq" id="XP_008075432.1">
    <property type="nucleotide sequence ID" value="XM_008077241.1"/>
</dbReference>
<protein>
    <recommendedName>
        <fullName evidence="3">Bromodomain associated domain-containing protein</fullName>
    </recommendedName>
</protein>
<proteinExistence type="predicted"/>
<gene>
    <name evidence="1" type="ORF">VCUG_02424</name>
</gene>
<dbReference type="OMA" id="KNNFHTQ"/>
<dbReference type="Proteomes" id="UP000011081">
    <property type="component" value="Unassembled WGS sequence"/>
</dbReference>
<evidence type="ECO:0000313" key="2">
    <source>
        <dbReference type="Proteomes" id="UP000011081"/>
    </source>
</evidence>
<keyword evidence="2" id="KW-1185">Reference proteome</keyword>
<dbReference type="GO" id="GO:0046982">
    <property type="term" value="F:protein heterodimerization activity"/>
    <property type="evidence" value="ECO:0007669"/>
    <property type="project" value="InterPro"/>
</dbReference>
<accession>L2GR39</accession>
<name>L2GR39_VAVCU</name>
<dbReference type="HOGENOM" id="CLU_1225578_0_0_1"/>